<keyword evidence="2" id="KW-1185">Reference proteome</keyword>
<dbReference type="EMBL" id="JAHMHR010000002">
    <property type="protein sequence ID" value="KAK1700396.1"/>
    <property type="molecule type" value="Genomic_DNA"/>
</dbReference>
<organism evidence="1 2">
    <name type="scientific">Colletotrichum godetiae</name>
    <dbReference type="NCBI Taxonomy" id="1209918"/>
    <lineage>
        <taxon>Eukaryota</taxon>
        <taxon>Fungi</taxon>
        <taxon>Dikarya</taxon>
        <taxon>Ascomycota</taxon>
        <taxon>Pezizomycotina</taxon>
        <taxon>Sordariomycetes</taxon>
        <taxon>Hypocreomycetidae</taxon>
        <taxon>Glomerellales</taxon>
        <taxon>Glomerellaceae</taxon>
        <taxon>Colletotrichum</taxon>
        <taxon>Colletotrichum acutatum species complex</taxon>
    </lineage>
</organism>
<evidence type="ECO:0000313" key="2">
    <source>
        <dbReference type="Proteomes" id="UP001224890"/>
    </source>
</evidence>
<evidence type="ECO:0000313" key="1">
    <source>
        <dbReference type="EMBL" id="KAK1700396.1"/>
    </source>
</evidence>
<dbReference type="AlphaFoldDB" id="A0AAJ0F4E6"/>
<dbReference type="GeneID" id="85458002"/>
<accession>A0AAJ0F4E6</accession>
<reference evidence="1" key="1">
    <citation type="submission" date="2021-06" db="EMBL/GenBank/DDBJ databases">
        <title>Comparative genomics, transcriptomics and evolutionary studies reveal genomic signatures of adaptation to plant cell wall in hemibiotrophic fungi.</title>
        <authorList>
            <consortium name="DOE Joint Genome Institute"/>
            <person name="Baroncelli R."/>
            <person name="Diaz J.F."/>
            <person name="Benocci T."/>
            <person name="Peng M."/>
            <person name="Battaglia E."/>
            <person name="Haridas S."/>
            <person name="Andreopoulos W."/>
            <person name="Labutti K."/>
            <person name="Pangilinan J."/>
            <person name="Floch G.L."/>
            <person name="Makela M.R."/>
            <person name="Henrissat B."/>
            <person name="Grigoriev I.V."/>
            <person name="Crouch J.A."/>
            <person name="De Vries R.P."/>
            <person name="Sukno S.A."/>
            <person name="Thon M.R."/>
        </authorList>
    </citation>
    <scope>NUCLEOTIDE SEQUENCE</scope>
    <source>
        <strain evidence="1">CBS 193.32</strain>
    </source>
</reference>
<proteinExistence type="predicted"/>
<protein>
    <submittedName>
        <fullName evidence="1">Uncharacterized protein</fullName>
    </submittedName>
</protein>
<gene>
    <name evidence="1" type="ORF">BDP55DRAFT_642805</name>
</gene>
<comment type="caution">
    <text evidence="1">The sequence shown here is derived from an EMBL/GenBank/DDBJ whole genome shotgun (WGS) entry which is preliminary data.</text>
</comment>
<name>A0AAJ0F4E6_9PEZI</name>
<dbReference type="Proteomes" id="UP001224890">
    <property type="component" value="Unassembled WGS sequence"/>
</dbReference>
<dbReference type="RefSeq" id="XP_060436153.1">
    <property type="nucleotide sequence ID" value="XM_060573476.1"/>
</dbReference>
<sequence>MLSGFCSQKCCWHLLLRASLAVQATVSYWPAIAHMPCLRRALSCILVAPWLLPLTPPGQASSFRLHLLFSTPSNRSTKGSVFAAWVKQILPGRRSRNNPLWQVQGPTRPARPSVHLSRHAGGYIRLSACPPHFAISQASATPPTAGYRLQH</sequence>